<gene>
    <name evidence="1" type="ORF">SAMN04488502_101486</name>
</gene>
<dbReference type="STRING" id="146817.SAMN04488502_101486"/>
<name>A0A1G9LWE0_9FIRM</name>
<accession>A0A1G9LWE0</accession>
<dbReference type="Proteomes" id="UP000214880">
    <property type="component" value="Unassembled WGS sequence"/>
</dbReference>
<dbReference type="EMBL" id="FNHB01000001">
    <property type="protein sequence ID" value="SDL66134.1"/>
    <property type="molecule type" value="Genomic_DNA"/>
</dbReference>
<evidence type="ECO:0000313" key="2">
    <source>
        <dbReference type="Proteomes" id="UP000214880"/>
    </source>
</evidence>
<protein>
    <submittedName>
        <fullName evidence="1">Uncharacterized protein</fullName>
    </submittedName>
</protein>
<reference evidence="1 2" key="1">
    <citation type="submission" date="2016-10" db="EMBL/GenBank/DDBJ databases">
        <authorList>
            <person name="de Groot N.N."/>
        </authorList>
    </citation>
    <scope>NUCLEOTIDE SEQUENCE [LARGE SCALE GENOMIC DNA]</scope>
    <source>
        <strain evidence="1 2">DSM 1736</strain>
    </source>
</reference>
<dbReference type="AlphaFoldDB" id="A0A1G9LWE0"/>
<proteinExistence type="predicted"/>
<sequence>MESELLSCKSVSNVIIASAFISADGVRILRQIKDTYSLKKENITLYLSAQFSSDKPHKILEQLSELCNTENYL</sequence>
<organism evidence="1 2">
    <name type="scientific">Dendrosporobacter quercicolus</name>
    <dbReference type="NCBI Taxonomy" id="146817"/>
    <lineage>
        <taxon>Bacteria</taxon>
        <taxon>Bacillati</taxon>
        <taxon>Bacillota</taxon>
        <taxon>Negativicutes</taxon>
        <taxon>Selenomonadales</taxon>
        <taxon>Sporomusaceae</taxon>
        <taxon>Dendrosporobacter</taxon>
    </lineage>
</organism>
<keyword evidence="2" id="KW-1185">Reference proteome</keyword>
<evidence type="ECO:0000313" key="1">
    <source>
        <dbReference type="EMBL" id="SDL66134.1"/>
    </source>
</evidence>
<dbReference type="Gene3D" id="3.30.870.10">
    <property type="entry name" value="Endonuclease Chain A"/>
    <property type="match status" value="1"/>
</dbReference>